<dbReference type="SMART" id="SM00110">
    <property type="entry name" value="C1Q"/>
    <property type="match status" value="2"/>
</dbReference>
<name>H2Z128_CIOSA</name>
<dbReference type="Ensembl" id="ENSCSAVT00000011423.1">
    <property type="protein sequence ID" value="ENSCSAVP00000011290.1"/>
    <property type="gene ID" value="ENSCSAVG00000006603.1"/>
</dbReference>
<dbReference type="eggNOG" id="ENOG502QX94">
    <property type="taxonomic scope" value="Eukaryota"/>
</dbReference>
<comment type="subcellular location">
    <subcellularLocation>
        <location evidence="1">Secreted</location>
    </subcellularLocation>
</comment>
<evidence type="ECO:0000256" key="1">
    <source>
        <dbReference type="ARBA" id="ARBA00004613"/>
    </source>
</evidence>
<keyword evidence="6" id="KW-1185">Reference proteome</keyword>
<reference evidence="6" key="1">
    <citation type="submission" date="2003-08" db="EMBL/GenBank/DDBJ databases">
        <authorList>
            <person name="Birren B."/>
            <person name="Nusbaum C."/>
            <person name="Abebe A."/>
            <person name="Abouelleil A."/>
            <person name="Adekoya E."/>
            <person name="Ait-zahra M."/>
            <person name="Allen N."/>
            <person name="Allen T."/>
            <person name="An P."/>
            <person name="Anderson M."/>
            <person name="Anderson S."/>
            <person name="Arachchi H."/>
            <person name="Armbruster J."/>
            <person name="Bachantsang P."/>
            <person name="Baldwin J."/>
            <person name="Barry A."/>
            <person name="Bayul T."/>
            <person name="Blitshsteyn B."/>
            <person name="Bloom T."/>
            <person name="Blye J."/>
            <person name="Boguslavskiy L."/>
            <person name="Borowsky M."/>
            <person name="Boukhgalter B."/>
            <person name="Brunache A."/>
            <person name="Butler J."/>
            <person name="Calixte N."/>
            <person name="Calvo S."/>
            <person name="Camarata J."/>
            <person name="Campo K."/>
            <person name="Chang J."/>
            <person name="Cheshatsang Y."/>
            <person name="Citroen M."/>
            <person name="Collymore A."/>
            <person name="Considine T."/>
            <person name="Cook A."/>
            <person name="Cooke P."/>
            <person name="Corum B."/>
            <person name="Cuomo C."/>
            <person name="David R."/>
            <person name="Dawoe T."/>
            <person name="Degray S."/>
            <person name="Dodge S."/>
            <person name="Dooley K."/>
            <person name="Dorje P."/>
            <person name="Dorjee K."/>
            <person name="Dorris L."/>
            <person name="Duffey N."/>
            <person name="Dupes A."/>
            <person name="Elkins T."/>
            <person name="Engels R."/>
            <person name="Erickson J."/>
            <person name="Farina A."/>
            <person name="Faro S."/>
            <person name="Ferreira P."/>
            <person name="Fischer H."/>
            <person name="Fitzgerald M."/>
            <person name="Foley K."/>
            <person name="Gage D."/>
            <person name="Galagan J."/>
            <person name="Gearin G."/>
            <person name="Gnerre S."/>
            <person name="Gnirke A."/>
            <person name="Goyette A."/>
            <person name="Graham J."/>
            <person name="Grandbois E."/>
            <person name="Gyaltsen K."/>
            <person name="Hafez N."/>
            <person name="Hagopian D."/>
            <person name="Hagos B."/>
            <person name="Hall J."/>
            <person name="Hatcher B."/>
            <person name="Heller A."/>
            <person name="Higgins H."/>
            <person name="Honan T."/>
            <person name="Horn A."/>
            <person name="Houde N."/>
            <person name="Hughes L."/>
            <person name="Hulme W."/>
            <person name="Husby E."/>
            <person name="Iliev I."/>
            <person name="Jaffe D."/>
            <person name="Jones C."/>
            <person name="Kamal M."/>
            <person name="Kamat A."/>
            <person name="Kamvysselis M."/>
            <person name="Karlsson E."/>
            <person name="Kells C."/>
            <person name="Kieu A."/>
            <person name="Kisner P."/>
            <person name="Kodira C."/>
            <person name="Kulbokas E."/>
            <person name="Labutti K."/>
            <person name="Lama D."/>
            <person name="Landers T."/>
            <person name="Leger J."/>
            <person name="Levine S."/>
            <person name="Lewis D."/>
            <person name="Lewis T."/>
            <person name="Lindblad-toh K."/>
            <person name="Liu X."/>
            <person name="Lokyitsang T."/>
            <person name="Lokyitsang Y."/>
            <person name="Lucien O."/>
            <person name="Lui A."/>
            <person name="Ma L.J."/>
            <person name="Mabbitt R."/>
            <person name="Macdonald J."/>
            <person name="Maclean C."/>
            <person name="Major J."/>
            <person name="Manning J."/>
            <person name="Marabella R."/>
            <person name="Maru K."/>
            <person name="Matthews C."/>
            <person name="Mauceli E."/>
            <person name="Mccarthy M."/>
            <person name="Mcdonough S."/>
            <person name="Mcghee T."/>
            <person name="Meldrim J."/>
            <person name="Meneus L."/>
            <person name="Mesirov J."/>
            <person name="Mihalev A."/>
            <person name="Mihova T."/>
            <person name="Mikkelsen T."/>
            <person name="Mlenga V."/>
            <person name="Moru K."/>
            <person name="Mozes J."/>
            <person name="Mulrain L."/>
            <person name="Munson G."/>
            <person name="Naylor J."/>
            <person name="Newes C."/>
            <person name="Nguyen C."/>
            <person name="Nguyen N."/>
            <person name="Nguyen T."/>
            <person name="Nicol R."/>
            <person name="Nielsen C."/>
            <person name="Nizzari M."/>
            <person name="Norbu C."/>
            <person name="Norbu N."/>
            <person name="O'donnell P."/>
            <person name="Okoawo O."/>
            <person name="O'leary S."/>
            <person name="Omotosho B."/>
            <person name="O'neill K."/>
            <person name="Osman S."/>
            <person name="Parker S."/>
            <person name="Perrin D."/>
            <person name="Phunkhang P."/>
            <person name="Piqani B."/>
            <person name="Purcell S."/>
            <person name="Rachupka T."/>
            <person name="Ramasamy U."/>
            <person name="Rameau R."/>
            <person name="Ray V."/>
            <person name="Raymond C."/>
            <person name="Retta R."/>
            <person name="Richardson S."/>
            <person name="Rise C."/>
            <person name="Rodriguez J."/>
            <person name="Rogers J."/>
            <person name="Rogov P."/>
            <person name="Rutman M."/>
            <person name="Schupbach R."/>
            <person name="Seaman C."/>
            <person name="Settipalli S."/>
            <person name="Sharpe T."/>
            <person name="Sheridan J."/>
            <person name="Sherpa N."/>
            <person name="Shi J."/>
            <person name="Smirnov S."/>
            <person name="Smith C."/>
            <person name="Sougnez C."/>
            <person name="Spencer B."/>
            <person name="Stalker J."/>
            <person name="Stange-thomann N."/>
            <person name="Stavropoulos S."/>
            <person name="Stetson K."/>
            <person name="Stone C."/>
            <person name="Stone S."/>
            <person name="Stubbs M."/>
            <person name="Talamas J."/>
            <person name="Tchuinga P."/>
            <person name="Tenzing P."/>
            <person name="Tesfaye S."/>
            <person name="Theodore J."/>
            <person name="Thoulutsang Y."/>
            <person name="Topham K."/>
            <person name="Towey S."/>
            <person name="Tsamla T."/>
            <person name="Tsomo N."/>
            <person name="Vallee D."/>
            <person name="Vassiliev H."/>
            <person name="Venkataraman V."/>
            <person name="Vinson J."/>
            <person name="Vo A."/>
            <person name="Wade C."/>
            <person name="Wang S."/>
            <person name="Wangchuk T."/>
            <person name="Wangdi T."/>
            <person name="Whittaker C."/>
            <person name="Wilkinson J."/>
            <person name="Wu Y."/>
            <person name="Wyman D."/>
            <person name="Yadav S."/>
            <person name="Yang S."/>
            <person name="Yang X."/>
            <person name="Yeager S."/>
            <person name="Yee E."/>
            <person name="Young G."/>
            <person name="Zainoun J."/>
            <person name="Zembeck L."/>
            <person name="Zimmer A."/>
            <person name="Zody M."/>
            <person name="Lander E."/>
        </authorList>
    </citation>
    <scope>NUCLEOTIDE SEQUENCE [LARGE SCALE GENOMIC DNA]</scope>
</reference>
<reference evidence="5" key="3">
    <citation type="submission" date="2025-09" db="UniProtKB">
        <authorList>
            <consortium name="Ensembl"/>
        </authorList>
    </citation>
    <scope>IDENTIFICATION</scope>
</reference>
<keyword evidence="3" id="KW-0732">Signal</keyword>
<dbReference type="OMA" id="HCTINKN"/>
<dbReference type="PANTHER" id="PTHR22923:SF62">
    <property type="entry name" value="CVP18"/>
    <property type="match status" value="1"/>
</dbReference>
<evidence type="ECO:0000256" key="2">
    <source>
        <dbReference type="ARBA" id="ARBA00022525"/>
    </source>
</evidence>
<feature type="domain" description="C1q" evidence="4">
    <location>
        <begin position="205"/>
        <end position="349"/>
    </location>
</feature>
<dbReference type="InterPro" id="IPR050822">
    <property type="entry name" value="Cerebellin_Synaptic_Org"/>
</dbReference>
<organism evidence="5 6">
    <name type="scientific">Ciona savignyi</name>
    <name type="common">Pacific transparent sea squirt</name>
    <dbReference type="NCBI Taxonomy" id="51511"/>
    <lineage>
        <taxon>Eukaryota</taxon>
        <taxon>Metazoa</taxon>
        <taxon>Chordata</taxon>
        <taxon>Tunicata</taxon>
        <taxon>Ascidiacea</taxon>
        <taxon>Phlebobranchia</taxon>
        <taxon>Cionidae</taxon>
        <taxon>Ciona</taxon>
    </lineage>
</organism>
<accession>H2Z128</accession>
<dbReference type="AlphaFoldDB" id="H2Z128"/>
<dbReference type="STRING" id="51511.ENSCSAVP00000011290"/>
<dbReference type="Pfam" id="PF00386">
    <property type="entry name" value="C1q"/>
    <property type="match status" value="2"/>
</dbReference>
<keyword evidence="2" id="KW-0964">Secreted</keyword>
<sequence>MFILSSVFVTECRALASAVGGRDFSGGFGGNSTDVGVVAFSVARTRVLKGHKQTQSSVPFDHEFVNTGGHFDLKSGVFTAPLSGAYEISFSGGAIPHRKMSLLLMKNNFEVQTLAYDGHSRGNPRGQHQSLILQLEETDRIWLKLADSRGYAVSGTRSGSYVTSFSGHLLQATEMNDVIKRKKRRKRRTSRTRRITRRDYDDTNQSRTMVAFSAACRRSVFGGESTGKDPSHDVTLTYDKIFVNLGNALDAKTGVFTAPASGVYFFSFTVGKFPKKKLSVSLMKNDNLFQVMAYNEGNSRFREMQSQSVMLQLLSGDTVWLKTYNSKEYAVYSNLGSYITFSGYLVAPL</sequence>
<dbReference type="HOGENOM" id="CLU_048377_0_0_1"/>
<protein>
    <recommendedName>
        <fullName evidence="4">C1q domain-containing protein</fullName>
    </recommendedName>
</protein>
<proteinExistence type="predicted"/>
<dbReference type="InterPro" id="IPR008983">
    <property type="entry name" value="Tumour_necrosis_fac-like_dom"/>
</dbReference>
<dbReference type="Proteomes" id="UP000007875">
    <property type="component" value="Unassembled WGS sequence"/>
</dbReference>
<dbReference type="GO" id="GO:0005615">
    <property type="term" value="C:extracellular space"/>
    <property type="evidence" value="ECO:0007669"/>
    <property type="project" value="TreeGrafter"/>
</dbReference>
<evidence type="ECO:0000313" key="5">
    <source>
        <dbReference type="Ensembl" id="ENSCSAVP00000011290.1"/>
    </source>
</evidence>
<dbReference type="SUPFAM" id="SSF49842">
    <property type="entry name" value="TNF-like"/>
    <property type="match status" value="2"/>
</dbReference>
<feature type="domain" description="C1q" evidence="4">
    <location>
        <begin position="33"/>
        <end position="176"/>
    </location>
</feature>
<dbReference type="Gene3D" id="2.60.120.40">
    <property type="match status" value="2"/>
</dbReference>
<dbReference type="InterPro" id="IPR001073">
    <property type="entry name" value="C1q_dom"/>
</dbReference>
<dbReference type="InParanoid" id="H2Z128"/>
<evidence type="ECO:0000256" key="3">
    <source>
        <dbReference type="ARBA" id="ARBA00022729"/>
    </source>
</evidence>
<dbReference type="GeneTree" id="ENSGT00940000161832"/>
<dbReference type="PANTHER" id="PTHR22923">
    <property type="entry name" value="CEREBELLIN-RELATED"/>
    <property type="match status" value="1"/>
</dbReference>
<evidence type="ECO:0000313" key="6">
    <source>
        <dbReference type="Proteomes" id="UP000007875"/>
    </source>
</evidence>
<reference evidence="5" key="2">
    <citation type="submission" date="2025-08" db="UniProtKB">
        <authorList>
            <consortium name="Ensembl"/>
        </authorList>
    </citation>
    <scope>IDENTIFICATION</scope>
</reference>
<evidence type="ECO:0000259" key="4">
    <source>
        <dbReference type="PROSITE" id="PS50871"/>
    </source>
</evidence>
<dbReference type="PRINTS" id="PR00007">
    <property type="entry name" value="COMPLEMNTC1Q"/>
</dbReference>
<dbReference type="PROSITE" id="PS50871">
    <property type="entry name" value="C1Q"/>
    <property type="match status" value="2"/>
</dbReference>